<sequence>MKAVTHSHIEAKRHTMLKEATDKVKSRLEKMCHDLEQNLITVFMKDWVGKMERDYVAVLVVEEDEEKLIKGVFDNKPVVTDEPRV</sequence>
<name>A0A9P6T8D5_9BASI</name>
<comment type="caution">
    <text evidence="1">The sequence shown here is derived from an EMBL/GenBank/DDBJ whole genome shotgun (WGS) entry which is preliminary data.</text>
</comment>
<organism evidence="1 2">
    <name type="scientific">Cronartium quercuum f. sp. fusiforme G11</name>
    <dbReference type="NCBI Taxonomy" id="708437"/>
    <lineage>
        <taxon>Eukaryota</taxon>
        <taxon>Fungi</taxon>
        <taxon>Dikarya</taxon>
        <taxon>Basidiomycota</taxon>
        <taxon>Pucciniomycotina</taxon>
        <taxon>Pucciniomycetes</taxon>
        <taxon>Pucciniales</taxon>
        <taxon>Coleosporiaceae</taxon>
        <taxon>Cronartium</taxon>
    </lineage>
</organism>
<evidence type="ECO:0000313" key="2">
    <source>
        <dbReference type="Proteomes" id="UP000886653"/>
    </source>
</evidence>
<dbReference type="Proteomes" id="UP000886653">
    <property type="component" value="Unassembled WGS sequence"/>
</dbReference>
<keyword evidence="2" id="KW-1185">Reference proteome</keyword>
<gene>
    <name evidence="1" type="ORF">CROQUDRAFT_96830</name>
</gene>
<accession>A0A9P6T8D5</accession>
<protein>
    <submittedName>
        <fullName evidence="1">Uncharacterized protein</fullName>
    </submittedName>
</protein>
<reference evidence="1" key="1">
    <citation type="submission" date="2013-11" db="EMBL/GenBank/DDBJ databases">
        <title>Genome sequence of the fusiform rust pathogen reveals effectors for host alternation and coevolution with pine.</title>
        <authorList>
            <consortium name="DOE Joint Genome Institute"/>
            <person name="Smith K."/>
            <person name="Pendleton A."/>
            <person name="Kubisiak T."/>
            <person name="Anderson C."/>
            <person name="Salamov A."/>
            <person name="Aerts A."/>
            <person name="Riley R."/>
            <person name="Clum A."/>
            <person name="Lindquist E."/>
            <person name="Ence D."/>
            <person name="Campbell M."/>
            <person name="Kronenberg Z."/>
            <person name="Feau N."/>
            <person name="Dhillon B."/>
            <person name="Hamelin R."/>
            <person name="Burleigh J."/>
            <person name="Smith J."/>
            <person name="Yandell M."/>
            <person name="Nelson C."/>
            <person name="Grigoriev I."/>
            <person name="Davis J."/>
        </authorList>
    </citation>
    <scope>NUCLEOTIDE SEQUENCE</scope>
    <source>
        <strain evidence="1">G11</strain>
    </source>
</reference>
<evidence type="ECO:0000313" key="1">
    <source>
        <dbReference type="EMBL" id="KAG0142987.1"/>
    </source>
</evidence>
<dbReference type="AlphaFoldDB" id="A0A9P6T8D5"/>
<dbReference type="EMBL" id="MU167331">
    <property type="protein sequence ID" value="KAG0142987.1"/>
    <property type="molecule type" value="Genomic_DNA"/>
</dbReference>
<proteinExistence type="predicted"/>